<dbReference type="OrthoDB" id="9801289at2"/>
<evidence type="ECO:0000313" key="9">
    <source>
        <dbReference type="Proteomes" id="UP000181790"/>
    </source>
</evidence>
<keyword evidence="1 5" id="KW-0055">Arginine biosynthesis</keyword>
<dbReference type="Pfam" id="PF01118">
    <property type="entry name" value="Semialdhyde_dh"/>
    <property type="match status" value="1"/>
</dbReference>
<evidence type="ECO:0000313" key="8">
    <source>
        <dbReference type="EMBL" id="OIN60770.1"/>
    </source>
</evidence>
<dbReference type="SUPFAM" id="SSF55347">
    <property type="entry name" value="Glyceraldehyde-3-phosphate dehydrogenase-like, C-terminal domain"/>
    <property type="match status" value="1"/>
</dbReference>
<proteinExistence type="inferred from homology"/>
<protein>
    <recommendedName>
        <fullName evidence="5">N-acetyl-gamma-glutamyl-phosphate reductase</fullName>
        <shortName evidence="5">AGPR</shortName>
        <ecNumber evidence="5">1.2.1.38</ecNumber>
    </recommendedName>
    <alternativeName>
        <fullName evidence="5">N-acetyl-glutamate semialdehyde dehydrogenase</fullName>
        <shortName evidence="5">NAGSA dehydrogenase</shortName>
    </alternativeName>
</protein>
<keyword evidence="9" id="KW-1185">Reference proteome</keyword>
<dbReference type="RefSeq" id="WP_071501274.1">
    <property type="nucleotide sequence ID" value="NZ_MORL01000001.1"/>
</dbReference>
<dbReference type="InterPro" id="IPR000706">
    <property type="entry name" value="AGPR_type-1"/>
</dbReference>
<feature type="active site" evidence="5 6">
    <location>
        <position position="136"/>
    </location>
</feature>
<dbReference type="GO" id="GO:0070401">
    <property type="term" value="F:NADP+ binding"/>
    <property type="evidence" value="ECO:0007669"/>
    <property type="project" value="InterPro"/>
</dbReference>
<dbReference type="CDD" id="cd23934">
    <property type="entry name" value="AGPR_1_C"/>
    <property type="match status" value="1"/>
</dbReference>
<feature type="domain" description="Semialdehyde dehydrogenase NAD-binding" evidence="7">
    <location>
        <begin position="4"/>
        <end position="128"/>
    </location>
</feature>
<dbReference type="Gene3D" id="3.40.50.720">
    <property type="entry name" value="NAD(P)-binding Rossmann-like Domain"/>
    <property type="match status" value="1"/>
</dbReference>
<comment type="function">
    <text evidence="5">Catalyzes the NADPH-dependent reduction of N-acetyl-5-glutamyl phosphate to yield N-acetyl-L-glutamate 5-semialdehyde.</text>
</comment>
<gene>
    <name evidence="5" type="primary">argC</name>
    <name evidence="8" type="ORF">BLX24_01330</name>
</gene>
<dbReference type="GO" id="GO:0006526">
    <property type="term" value="P:L-arginine biosynthetic process"/>
    <property type="evidence" value="ECO:0007669"/>
    <property type="project" value="UniProtKB-UniRule"/>
</dbReference>
<keyword evidence="3 5" id="KW-0521">NADP</keyword>
<evidence type="ECO:0000256" key="4">
    <source>
        <dbReference type="ARBA" id="ARBA00023002"/>
    </source>
</evidence>
<comment type="subcellular location">
    <subcellularLocation>
        <location evidence="5">Cytoplasm</location>
    </subcellularLocation>
</comment>
<dbReference type="GO" id="GO:0051287">
    <property type="term" value="F:NAD binding"/>
    <property type="evidence" value="ECO:0007669"/>
    <property type="project" value="InterPro"/>
</dbReference>
<keyword evidence="2 5" id="KW-0028">Amino-acid biosynthesis</keyword>
<dbReference type="InterPro" id="IPR000534">
    <property type="entry name" value="Semialdehyde_DH_NAD-bd"/>
</dbReference>
<evidence type="ECO:0000256" key="6">
    <source>
        <dbReference type="PROSITE-ProRule" id="PRU10010"/>
    </source>
</evidence>
<dbReference type="Gene3D" id="3.30.360.10">
    <property type="entry name" value="Dihydrodipicolinate Reductase, domain 2"/>
    <property type="match status" value="1"/>
</dbReference>
<evidence type="ECO:0000256" key="5">
    <source>
        <dbReference type="HAMAP-Rule" id="MF_00150"/>
    </source>
</evidence>
<name>A0A1S2VQV3_9BACT</name>
<organism evidence="8 9">
    <name type="scientific">Arsenicibacter rosenii</name>
    <dbReference type="NCBI Taxonomy" id="1750698"/>
    <lineage>
        <taxon>Bacteria</taxon>
        <taxon>Pseudomonadati</taxon>
        <taxon>Bacteroidota</taxon>
        <taxon>Cytophagia</taxon>
        <taxon>Cytophagales</taxon>
        <taxon>Spirosomataceae</taxon>
        <taxon>Arsenicibacter</taxon>
    </lineage>
</organism>
<evidence type="ECO:0000256" key="3">
    <source>
        <dbReference type="ARBA" id="ARBA00022857"/>
    </source>
</evidence>
<dbReference type="EC" id="1.2.1.38" evidence="5"/>
<evidence type="ECO:0000256" key="2">
    <source>
        <dbReference type="ARBA" id="ARBA00022605"/>
    </source>
</evidence>
<dbReference type="GO" id="GO:0005737">
    <property type="term" value="C:cytoplasm"/>
    <property type="evidence" value="ECO:0007669"/>
    <property type="project" value="UniProtKB-SubCell"/>
</dbReference>
<dbReference type="PANTHER" id="PTHR32338">
    <property type="entry name" value="N-ACETYL-GAMMA-GLUTAMYL-PHOSPHATE REDUCTASE, CHLOROPLASTIC-RELATED-RELATED"/>
    <property type="match status" value="1"/>
</dbReference>
<dbReference type="InterPro" id="IPR050085">
    <property type="entry name" value="AGPR"/>
</dbReference>
<dbReference type="NCBIfam" id="TIGR01850">
    <property type="entry name" value="argC"/>
    <property type="match status" value="1"/>
</dbReference>
<evidence type="ECO:0000259" key="7">
    <source>
        <dbReference type="SMART" id="SM00859"/>
    </source>
</evidence>
<dbReference type="SMART" id="SM00859">
    <property type="entry name" value="Semialdhyde_dh"/>
    <property type="match status" value="1"/>
</dbReference>
<dbReference type="SUPFAM" id="SSF51735">
    <property type="entry name" value="NAD(P)-binding Rossmann-fold domains"/>
    <property type="match status" value="1"/>
</dbReference>
<dbReference type="EMBL" id="MORL01000001">
    <property type="protein sequence ID" value="OIN60770.1"/>
    <property type="molecule type" value="Genomic_DNA"/>
</dbReference>
<dbReference type="InterPro" id="IPR058924">
    <property type="entry name" value="AGPR_dimerisation_dom"/>
</dbReference>
<dbReference type="GO" id="GO:0003942">
    <property type="term" value="F:N-acetyl-gamma-glutamyl-phosphate reductase activity"/>
    <property type="evidence" value="ECO:0007669"/>
    <property type="project" value="UniProtKB-UniRule"/>
</dbReference>
<dbReference type="InterPro" id="IPR023013">
    <property type="entry name" value="AGPR_AS"/>
</dbReference>
<accession>A0A1S2VQV3</accession>
<dbReference type="CDD" id="cd17895">
    <property type="entry name" value="AGPR_1_N"/>
    <property type="match status" value="1"/>
</dbReference>
<evidence type="ECO:0000256" key="1">
    <source>
        <dbReference type="ARBA" id="ARBA00022571"/>
    </source>
</evidence>
<dbReference type="Proteomes" id="UP000181790">
    <property type="component" value="Unassembled WGS sequence"/>
</dbReference>
<dbReference type="PROSITE" id="PS01224">
    <property type="entry name" value="ARGC"/>
    <property type="match status" value="1"/>
</dbReference>
<comment type="catalytic activity">
    <reaction evidence="5">
        <text>N-acetyl-L-glutamate 5-semialdehyde + phosphate + NADP(+) = N-acetyl-L-glutamyl 5-phosphate + NADPH + H(+)</text>
        <dbReference type="Rhea" id="RHEA:21588"/>
        <dbReference type="ChEBI" id="CHEBI:15378"/>
        <dbReference type="ChEBI" id="CHEBI:29123"/>
        <dbReference type="ChEBI" id="CHEBI:43474"/>
        <dbReference type="ChEBI" id="CHEBI:57783"/>
        <dbReference type="ChEBI" id="CHEBI:57936"/>
        <dbReference type="ChEBI" id="CHEBI:58349"/>
        <dbReference type="EC" id="1.2.1.38"/>
    </reaction>
</comment>
<dbReference type="AlphaFoldDB" id="A0A1S2VQV3"/>
<comment type="similarity">
    <text evidence="5">Belongs to the NAGSA dehydrogenase family. Type 1 subfamily.</text>
</comment>
<keyword evidence="5" id="KW-0963">Cytoplasm</keyword>
<comment type="caution">
    <text evidence="8">The sequence shown here is derived from an EMBL/GenBank/DDBJ whole genome shotgun (WGS) entry which is preliminary data.</text>
</comment>
<comment type="pathway">
    <text evidence="5">Amino-acid biosynthesis; L-arginine biosynthesis; N(2)-acetyl-L-ornithine from L-glutamate: step 3/4.</text>
</comment>
<keyword evidence="4 5" id="KW-0560">Oxidoreductase</keyword>
<dbReference type="PANTHER" id="PTHR32338:SF10">
    <property type="entry name" value="N-ACETYL-GAMMA-GLUTAMYL-PHOSPHATE REDUCTASE, CHLOROPLASTIC-RELATED"/>
    <property type="match status" value="1"/>
</dbReference>
<sequence>MKINIGIIGGAGYTGGELLRILINHPHANIAFVHSKSQAGKPVYATHTDLLGDTDLRFSGDDTAGLLAQEGLDVIFLCSGHGESAKFLAAHELSENLNVIDLSTDFRDESDDFIYGLPELQRERIQEAYKVANPGCFATCIQLALLPLAAAGKLTDDVHVSAVTGSTGAGQALSATTHFTWRNNNVSIYKAFTHQHLKEIGQSLKSLQPDFGHAIQFIPYRGDFTRGIMANVYTPFAGTLEEAQAMFDAYYASHPFTHRSATPVDVKQVVNTNKCLIHLEKHDDQLLITSVIDNLTKGASGQAVQNMNLIFGLPEDTGLRLKPVAF</sequence>
<dbReference type="UniPathway" id="UPA00068">
    <property type="reaction ID" value="UER00108"/>
</dbReference>
<dbReference type="InterPro" id="IPR036291">
    <property type="entry name" value="NAD(P)-bd_dom_sf"/>
</dbReference>
<reference evidence="8 9" key="1">
    <citation type="submission" date="2016-10" db="EMBL/GenBank/DDBJ databases">
        <title>Arsenicibacter rosenii gen. nov., sp. nov., an efficient arsenic-methylating bacterium isolated from an arsenic-contaminated paddy soil.</title>
        <authorList>
            <person name="Huang K."/>
        </authorList>
    </citation>
    <scope>NUCLEOTIDE SEQUENCE [LARGE SCALE GENOMIC DNA]</scope>
    <source>
        <strain evidence="8 9">SM-1</strain>
    </source>
</reference>
<dbReference type="Pfam" id="PF22698">
    <property type="entry name" value="Semialdhyde_dhC_1"/>
    <property type="match status" value="1"/>
</dbReference>
<dbReference type="HAMAP" id="MF_00150">
    <property type="entry name" value="ArgC_type1"/>
    <property type="match status" value="1"/>
</dbReference>